<dbReference type="GO" id="GO:0018822">
    <property type="term" value="F:nitrile hydratase activity"/>
    <property type="evidence" value="ECO:0007669"/>
    <property type="project" value="UniProtKB-EC"/>
</dbReference>
<organism evidence="9 10">
    <name type="scientific">Mycolicibacterium agri</name>
    <name type="common">Mycobacterium agri</name>
    <dbReference type="NCBI Taxonomy" id="36811"/>
    <lineage>
        <taxon>Bacteria</taxon>
        <taxon>Bacillati</taxon>
        <taxon>Actinomycetota</taxon>
        <taxon>Actinomycetes</taxon>
        <taxon>Mycobacteriales</taxon>
        <taxon>Mycobacteriaceae</taxon>
        <taxon>Mycolicibacterium</taxon>
    </lineage>
</organism>
<dbReference type="EMBL" id="PDCP01000150">
    <property type="protein sequence ID" value="PEG33091.1"/>
    <property type="molecule type" value="Genomic_DNA"/>
</dbReference>
<evidence type="ECO:0000256" key="3">
    <source>
        <dbReference type="ARBA" id="ARBA00023239"/>
    </source>
</evidence>
<evidence type="ECO:0000256" key="5">
    <source>
        <dbReference type="PIRNR" id="PIRNR001427"/>
    </source>
</evidence>
<dbReference type="InterPro" id="IPR008990">
    <property type="entry name" value="Elect_transpt_acc-like_dom_sf"/>
</dbReference>
<evidence type="ECO:0000256" key="4">
    <source>
        <dbReference type="ARBA" id="ARBA00044877"/>
    </source>
</evidence>
<dbReference type="InterPro" id="IPR049054">
    <property type="entry name" value="CN_hydtase_beta-like_N"/>
</dbReference>
<name>A0A2A7MP25_MYCAG</name>
<dbReference type="Proteomes" id="UP000220914">
    <property type="component" value="Unassembled WGS sequence"/>
</dbReference>
<dbReference type="Gene3D" id="1.10.472.20">
    <property type="entry name" value="Nitrile hydratase, beta subunit"/>
    <property type="match status" value="1"/>
</dbReference>
<evidence type="ECO:0000256" key="2">
    <source>
        <dbReference type="ARBA" id="ARBA00009098"/>
    </source>
</evidence>
<dbReference type="Gene3D" id="2.30.30.50">
    <property type="match status" value="1"/>
</dbReference>
<accession>A0A2A7MP25</accession>
<sequence length="246" mass="28388">MAAPKSAATANRQEENLMDGIHDTGGMTGYGSVAYQKDEPYFHYKWEGRVLSLLTWLHLRGVSWWDKSRFFREMMGNENYVNEIRNSYYTHWLSAAERILVSERIITEEERKHRVQEILEGRYEERNPTREFDPADIDKALDALHEPRSLVLPGPDPAFKPGDEVRVKNMNPLGHTRCPKYVRNRVGKVVTSHGPQIYPESSSAGLGDDPKPLYTVSFKSRDLWGDDGNERDIIYVDLWEPYLVSA</sequence>
<dbReference type="InterPro" id="IPR042262">
    <property type="entry name" value="CN_hydtase_beta_C"/>
</dbReference>
<evidence type="ECO:0000259" key="8">
    <source>
        <dbReference type="Pfam" id="PF21006"/>
    </source>
</evidence>
<dbReference type="Pfam" id="PF21006">
    <property type="entry name" value="NHase_beta_N"/>
    <property type="match status" value="1"/>
</dbReference>
<comment type="catalytic activity">
    <reaction evidence="4 5">
        <text>an aliphatic primary amide = an aliphatic nitrile + H2O</text>
        <dbReference type="Rhea" id="RHEA:12673"/>
        <dbReference type="ChEBI" id="CHEBI:15377"/>
        <dbReference type="ChEBI" id="CHEBI:65285"/>
        <dbReference type="ChEBI" id="CHEBI:80291"/>
        <dbReference type="EC" id="4.2.1.84"/>
    </reaction>
</comment>
<dbReference type="Pfam" id="PF02211">
    <property type="entry name" value="NHase_beta_C"/>
    <property type="match status" value="1"/>
</dbReference>
<dbReference type="EC" id="4.2.1.84" evidence="5"/>
<protein>
    <recommendedName>
        <fullName evidence="5">Nitrile hydratase subunit beta</fullName>
        <shortName evidence="5">NHase</shortName>
        <ecNumber evidence="5">4.2.1.84</ecNumber>
    </recommendedName>
</protein>
<dbReference type="OrthoDB" id="3478924at2"/>
<comment type="function">
    <text evidence="1 5">NHase catalyzes the hydration of various nitrile compounds to the corresponding amides.</text>
</comment>
<dbReference type="GO" id="GO:0046914">
    <property type="term" value="F:transition metal ion binding"/>
    <property type="evidence" value="ECO:0007669"/>
    <property type="project" value="InterPro"/>
</dbReference>
<dbReference type="InterPro" id="IPR003168">
    <property type="entry name" value="Nitrile_hydratase_bsu"/>
</dbReference>
<dbReference type="AlphaFoldDB" id="A0A2A7MP25"/>
<keyword evidence="3 5" id="KW-0456">Lyase</keyword>
<feature type="domain" description="Nitrile hydratase beta subunit" evidence="7">
    <location>
        <begin position="156"/>
        <end position="243"/>
    </location>
</feature>
<comment type="caution">
    <text evidence="9">The sequence shown here is derived from an EMBL/GenBank/DDBJ whole genome shotgun (WGS) entry which is preliminary data.</text>
</comment>
<feature type="domain" description="Nitrile hydratase beta subunit-like N-terminal" evidence="8">
    <location>
        <begin position="18"/>
        <end position="125"/>
    </location>
</feature>
<evidence type="ECO:0000313" key="9">
    <source>
        <dbReference type="EMBL" id="PEG33091.1"/>
    </source>
</evidence>
<evidence type="ECO:0000256" key="1">
    <source>
        <dbReference type="ARBA" id="ARBA00004042"/>
    </source>
</evidence>
<dbReference type="SUPFAM" id="SSF50090">
    <property type="entry name" value="Electron transport accessory proteins"/>
    <property type="match status" value="1"/>
</dbReference>
<dbReference type="InterPro" id="IPR024690">
    <property type="entry name" value="CN_hydtase_beta_dom_C"/>
</dbReference>
<dbReference type="PIRSF" id="PIRSF001427">
    <property type="entry name" value="NHase_beta"/>
    <property type="match status" value="1"/>
</dbReference>
<proteinExistence type="inferred from homology"/>
<keyword evidence="10" id="KW-1185">Reference proteome</keyword>
<comment type="similarity">
    <text evidence="2 5">Belongs to the nitrile hydratase subunit beta family.</text>
</comment>
<evidence type="ECO:0000259" key="7">
    <source>
        <dbReference type="Pfam" id="PF02211"/>
    </source>
</evidence>
<evidence type="ECO:0000313" key="10">
    <source>
        <dbReference type="Proteomes" id="UP000220914"/>
    </source>
</evidence>
<evidence type="ECO:0000256" key="6">
    <source>
        <dbReference type="SAM" id="MobiDB-lite"/>
    </source>
</evidence>
<gene>
    <name evidence="9" type="primary">nthB</name>
    <name evidence="9" type="ORF">CQY20_32680</name>
</gene>
<dbReference type="RefSeq" id="WP_097945314.1">
    <property type="nucleotide sequence ID" value="NZ_BLKS01000001.1"/>
</dbReference>
<dbReference type="NCBIfam" id="TIGR03888">
    <property type="entry name" value="nitrile_beta"/>
    <property type="match status" value="1"/>
</dbReference>
<feature type="region of interest" description="Disordered" evidence="6">
    <location>
        <begin position="1"/>
        <end position="21"/>
    </location>
</feature>
<reference evidence="9 10" key="1">
    <citation type="submission" date="2017-10" db="EMBL/GenBank/DDBJ databases">
        <title>The new phylogeny of genus Mycobacterium.</title>
        <authorList>
            <person name="Tortoli E."/>
            <person name="Trovato A."/>
            <person name="Cirillo D.M."/>
        </authorList>
    </citation>
    <scope>NUCLEOTIDE SEQUENCE [LARGE SCALE GENOMIC DNA]</scope>
    <source>
        <strain evidence="9 10">CCUG37673</strain>
    </source>
</reference>